<dbReference type="PROSITE" id="PS50158">
    <property type="entry name" value="ZF_CCHC"/>
    <property type="match status" value="1"/>
</dbReference>
<dbReference type="Gene3D" id="4.10.60.10">
    <property type="entry name" value="Zinc finger, CCHC-type"/>
    <property type="match status" value="1"/>
</dbReference>
<evidence type="ECO:0000313" key="4">
    <source>
        <dbReference type="EMBL" id="OLP78451.1"/>
    </source>
</evidence>
<dbReference type="OMA" id="EWSFFAR"/>
<proteinExistence type="predicted"/>
<evidence type="ECO:0000259" key="3">
    <source>
        <dbReference type="PROSITE" id="PS50158"/>
    </source>
</evidence>
<dbReference type="OrthoDB" id="448629at2759"/>
<feature type="compositionally biased region" description="Basic residues" evidence="2">
    <location>
        <begin position="27"/>
        <end position="39"/>
    </location>
</feature>
<dbReference type="Proteomes" id="UP000186817">
    <property type="component" value="Unassembled WGS sequence"/>
</dbReference>
<reference evidence="4 5" key="1">
    <citation type="submission" date="2016-02" db="EMBL/GenBank/DDBJ databases">
        <title>Genome analysis of coral dinoflagellate symbionts highlights evolutionary adaptations to a symbiotic lifestyle.</title>
        <authorList>
            <person name="Aranda M."/>
            <person name="Li Y."/>
            <person name="Liew Y.J."/>
            <person name="Baumgarten S."/>
            <person name="Simakov O."/>
            <person name="Wilson M."/>
            <person name="Piel J."/>
            <person name="Ashoor H."/>
            <person name="Bougouffa S."/>
            <person name="Bajic V.B."/>
            <person name="Ryu T."/>
            <person name="Ravasi T."/>
            <person name="Bayer T."/>
            <person name="Micklem G."/>
            <person name="Kim H."/>
            <person name="Bhak J."/>
            <person name="Lajeunesse T.C."/>
            <person name="Voolstra C.R."/>
        </authorList>
    </citation>
    <scope>NUCLEOTIDE SEQUENCE [LARGE SCALE GENOMIC DNA]</scope>
    <source>
        <strain evidence="4 5">CCMP2467</strain>
    </source>
</reference>
<organism evidence="4 5">
    <name type="scientific">Symbiodinium microadriaticum</name>
    <name type="common">Dinoflagellate</name>
    <name type="synonym">Zooxanthella microadriatica</name>
    <dbReference type="NCBI Taxonomy" id="2951"/>
    <lineage>
        <taxon>Eukaryota</taxon>
        <taxon>Sar</taxon>
        <taxon>Alveolata</taxon>
        <taxon>Dinophyceae</taxon>
        <taxon>Suessiales</taxon>
        <taxon>Symbiodiniaceae</taxon>
        <taxon>Symbiodinium</taxon>
    </lineage>
</organism>
<evidence type="ECO:0000256" key="2">
    <source>
        <dbReference type="SAM" id="MobiDB-lite"/>
    </source>
</evidence>
<protein>
    <recommendedName>
        <fullName evidence="3">CCHC-type domain-containing protein</fullName>
    </recommendedName>
</protein>
<keyword evidence="1" id="KW-0479">Metal-binding</keyword>
<keyword evidence="1" id="KW-0862">Zinc</keyword>
<dbReference type="EMBL" id="LSRX01001610">
    <property type="protein sequence ID" value="OLP78451.1"/>
    <property type="molecule type" value="Genomic_DNA"/>
</dbReference>
<feature type="domain" description="CCHC-type" evidence="3">
    <location>
        <begin position="307"/>
        <end position="323"/>
    </location>
</feature>
<feature type="region of interest" description="Disordered" evidence="2">
    <location>
        <begin position="255"/>
        <end position="289"/>
    </location>
</feature>
<evidence type="ECO:0000313" key="5">
    <source>
        <dbReference type="Proteomes" id="UP000186817"/>
    </source>
</evidence>
<accession>A0A1Q9C6B0</accession>
<gene>
    <name evidence="4" type="ORF">AK812_SmicGene41361</name>
</gene>
<dbReference type="SUPFAM" id="SSF57756">
    <property type="entry name" value="Retrovirus zinc finger-like domains"/>
    <property type="match status" value="1"/>
</dbReference>
<dbReference type="GO" id="GO:0003676">
    <property type="term" value="F:nucleic acid binding"/>
    <property type="evidence" value="ECO:0007669"/>
    <property type="project" value="InterPro"/>
</dbReference>
<dbReference type="GO" id="GO:0008270">
    <property type="term" value="F:zinc ion binding"/>
    <property type="evidence" value="ECO:0007669"/>
    <property type="project" value="UniProtKB-KW"/>
</dbReference>
<comment type="caution">
    <text evidence="4">The sequence shown here is derived from an EMBL/GenBank/DDBJ whole genome shotgun (WGS) entry which is preliminary data.</text>
</comment>
<dbReference type="InterPro" id="IPR036875">
    <property type="entry name" value="Znf_CCHC_sf"/>
</dbReference>
<dbReference type="AlphaFoldDB" id="A0A1Q9C6B0"/>
<evidence type="ECO:0000256" key="1">
    <source>
        <dbReference type="PROSITE-ProRule" id="PRU00047"/>
    </source>
</evidence>
<sequence length="351" mass="39898">MKLDVTVPPWRGRAGPDDMDAFEEFLRRRRAVQRPPARRHRDDEEEGDDDGGGGAGRSNAGPPPQWDGTTSFRGYEVRAKLWLATTKVKARARGPMLLKSLTGTRFDDLKYLAKDDEWSFFARWDNAVRRLSEHKVELPQEYLGFLPVMALQVAPDEVKLMMNYTQGKLTQKAVKEWIRVQEADLAWSASQQKPRKAESIMMMDETSEFPEEIPEPEAVDEENVEDEAKEILATMVREHSKGGFRRSFKSVNDAKRAKGSARGYGAHRDPSGRFGASKGVGSGKGSENVRTGQSYKISIEALKKKTRCARCHQVGHWHKECPNPAKPKESYYLENESEEALFLHYLDFVDY</sequence>
<keyword evidence="1" id="KW-0863">Zinc-finger</keyword>
<dbReference type="InterPro" id="IPR001878">
    <property type="entry name" value="Znf_CCHC"/>
</dbReference>
<feature type="region of interest" description="Disordered" evidence="2">
    <location>
        <begin position="27"/>
        <end position="70"/>
    </location>
</feature>
<keyword evidence="5" id="KW-1185">Reference proteome</keyword>
<name>A0A1Q9C6B0_SYMMI</name>